<keyword evidence="8" id="KW-0460">Magnesium</keyword>
<dbReference type="Gene3D" id="1.10.150.390">
    <property type="match status" value="1"/>
</dbReference>
<comment type="caution">
    <text evidence="14">The sequence shown here is derived from an EMBL/GenBank/DDBJ whole genome shotgun (WGS) entry which is preliminary data.</text>
</comment>
<keyword evidence="7" id="KW-0862">Zinc</keyword>
<evidence type="ECO:0000256" key="7">
    <source>
        <dbReference type="ARBA" id="ARBA00022833"/>
    </source>
</evidence>
<dbReference type="Pfam" id="PF04983">
    <property type="entry name" value="RNA_pol_Rpb1_3"/>
    <property type="match status" value="1"/>
</dbReference>
<dbReference type="Gene3D" id="1.10.132.30">
    <property type="match status" value="1"/>
</dbReference>
<comment type="similarity">
    <text evidence="2 12">Belongs to the RNA polymerase beta' chain family.</text>
</comment>
<dbReference type="Gene3D" id="2.40.40.20">
    <property type="match status" value="1"/>
</dbReference>
<comment type="function">
    <text evidence="12">DNA-dependent RNA polymerase catalyzes the transcription of DNA into RNA using the four ribonucleoside triphosphates as substrates.</text>
</comment>
<dbReference type="VEuPathDB" id="MicrosporidiaDB:HERIO_24"/>
<evidence type="ECO:0000259" key="13">
    <source>
        <dbReference type="SMART" id="SM00663"/>
    </source>
</evidence>
<dbReference type="EMBL" id="LTAI01000084">
    <property type="protein sequence ID" value="ORD99963.1"/>
    <property type="molecule type" value="Genomic_DNA"/>
</dbReference>
<evidence type="ECO:0000256" key="3">
    <source>
        <dbReference type="ARBA" id="ARBA00022478"/>
    </source>
</evidence>
<dbReference type="AlphaFoldDB" id="A0A1X0QJN5"/>
<dbReference type="InterPro" id="IPR038120">
    <property type="entry name" value="Rpb1_funnel_sf"/>
</dbReference>
<dbReference type="Gene3D" id="6.20.50.80">
    <property type="match status" value="1"/>
</dbReference>
<dbReference type="EC" id="2.7.7.6" evidence="12"/>
<dbReference type="PANTHER" id="PTHR48446">
    <property type="entry name" value="DNA-DIRECTED RNA POLYMERASE SUBUNIT BETA' N-TERMINAL SECTION"/>
    <property type="match status" value="1"/>
</dbReference>
<evidence type="ECO:0000256" key="11">
    <source>
        <dbReference type="ARBA" id="ARBA00048552"/>
    </source>
</evidence>
<dbReference type="GO" id="GO:0003899">
    <property type="term" value="F:DNA-directed RNA polymerase activity"/>
    <property type="evidence" value="ECO:0007669"/>
    <property type="project" value="UniProtKB-EC"/>
</dbReference>
<gene>
    <name evidence="14" type="primary">RPC1</name>
    <name evidence="14" type="ORF">A0H76_2600</name>
</gene>
<keyword evidence="6" id="KW-0479">Metal-binding</keyword>
<dbReference type="InterPro" id="IPR035697">
    <property type="entry name" value="RNAP_III_RPC1_N"/>
</dbReference>
<dbReference type="PANTHER" id="PTHR48446:SF1">
    <property type="entry name" value="DNA-DIRECTED RNA POLYMERASE SUBUNIT BETA' N-TERMINAL SECTION"/>
    <property type="match status" value="1"/>
</dbReference>
<dbReference type="GO" id="GO:0046872">
    <property type="term" value="F:metal ion binding"/>
    <property type="evidence" value="ECO:0007669"/>
    <property type="project" value="UniProtKB-KW"/>
</dbReference>
<reference evidence="14 15" key="1">
    <citation type="journal article" date="2017" name="Environ. Microbiol.">
        <title>Decay of the glycolytic pathway and adaptation to intranuclear parasitism within Enterocytozoonidae microsporidia.</title>
        <authorList>
            <person name="Wiredu Boakye D."/>
            <person name="Jaroenlak P."/>
            <person name="Prachumwat A."/>
            <person name="Williams T.A."/>
            <person name="Bateman K.S."/>
            <person name="Itsathitphaisarn O."/>
            <person name="Sritunyalucksana K."/>
            <person name="Paszkiewicz K.H."/>
            <person name="Moore K.A."/>
            <person name="Stentiford G.D."/>
            <person name="Williams B.A."/>
        </authorList>
    </citation>
    <scope>NUCLEOTIDE SEQUENCE [LARGE SCALE GENOMIC DNA]</scope>
    <source>
        <strain evidence="15">canceri</strain>
    </source>
</reference>
<dbReference type="Gene3D" id="1.10.274.100">
    <property type="entry name" value="RNA polymerase Rpb1, domain 3"/>
    <property type="match status" value="1"/>
</dbReference>
<dbReference type="VEuPathDB" id="MicrosporidiaDB:A0H76_2600"/>
<dbReference type="Gene3D" id="4.10.860.120">
    <property type="entry name" value="RNA polymerase II, clamp domain"/>
    <property type="match status" value="1"/>
</dbReference>
<comment type="subcellular location">
    <subcellularLocation>
        <location evidence="1">Nucleus</location>
    </subcellularLocation>
</comment>
<dbReference type="FunFam" id="2.40.40.20:FF:000019">
    <property type="entry name" value="DNA-directed RNA polymerase II subunit RPB1"/>
    <property type="match status" value="1"/>
</dbReference>
<dbReference type="Gene3D" id="3.30.1490.180">
    <property type="entry name" value="RNA polymerase ii"/>
    <property type="match status" value="1"/>
</dbReference>
<dbReference type="InterPro" id="IPR000722">
    <property type="entry name" value="RNA_pol_asu"/>
</dbReference>
<dbReference type="GO" id="GO:0000785">
    <property type="term" value="C:chromatin"/>
    <property type="evidence" value="ECO:0007669"/>
    <property type="project" value="EnsemblFungi"/>
</dbReference>
<dbReference type="InterPro" id="IPR007081">
    <property type="entry name" value="RNA_pol_Rpb1_5"/>
</dbReference>
<comment type="catalytic activity">
    <reaction evidence="11 12">
        <text>RNA(n) + a ribonucleoside 5'-triphosphate = RNA(n+1) + diphosphate</text>
        <dbReference type="Rhea" id="RHEA:21248"/>
        <dbReference type="Rhea" id="RHEA-COMP:14527"/>
        <dbReference type="Rhea" id="RHEA-COMP:17342"/>
        <dbReference type="ChEBI" id="CHEBI:33019"/>
        <dbReference type="ChEBI" id="CHEBI:61557"/>
        <dbReference type="ChEBI" id="CHEBI:140395"/>
        <dbReference type="EC" id="2.7.7.6"/>
    </reaction>
</comment>
<dbReference type="GO" id="GO:0006386">
    <property type="term" value="P:termination of RNA polymerase III transcription"/>
    <property type="evidence" value="ECO:0007669"/>
    <property type="project" value="EnsemblFungi"/>
</dbReference>
<evidence type="ECO:0000256" key="5">
    <source>
        <dbReference type="ARBA" id="ARBA00022695"/>
    </source>
</evidence>
<dbReference type="InterPro" id="IPR007080">
    <property type="entry name" value="RNA_pol_Rpb1_1"/>
</dbReference>
<feature type="domain" description="RNA polymerase N-terminal" evidence="13">
    <location>
        <begin position="216"/>
        <end position="515"/>
    </location>
</feature>
<dbReference type="CDD" id="cd02583">
    <property type="entry name" value="RNAP_III_RPC1_N"/>
    <property type="match status" value="1"/>
</dbReference>
<dbReference type="GO" id="GO:0005666">
    <property type="term" value="C:RNA polymerase III complex"/>
    <property type="evidence" value="ECO:0007669"/>
    <property type="project" value="EnsemblFungi"/>
</dbReference>
<evidence type="ECO:0000256" key="6">
    <source>
        <dbReference type="ARBA" id="ARBA00022723"/>
    </source>
</evidence>
<dbReference type="Pfam" id="PF04997">
    <property type="entry name" value="RNA_pol_Rpb1_1"/>
    <property type="match status" value="1"/>
</dbReference>
<dbReference type="InterPro" id="IPR042102">
    <property type="entry name" value="RNA_pol_Rpb1_3_sf"/>
</dbReference>
<evidence type="ECO:0000256" key="8">
    <source>
        <dbReference type="ARBA" id="ARBA00022842"/>
    </source>
</evidence>
<organism evidence="14 15">
    <name type="scientific">Hepatospora eriocheir</name>
    <dbReference type="NCBI Taxonomy" id="1081669"/>
    <lineage>
        <taxon>Eukaryota</taxon>
        <taxon>Fungi</taxon>
        <taxon>Fungi incertae sedis</taxon>
        <taxon>Microsporidia</taxon>
        <taxon>Hepatosporidae</taxon>
        <taxon>Hepatospora</taxon>
    </lineage>
</organism>
<dbReference type="Pfam" id="PF05000">
    <property type="entry name" value="RNA_pol_Rpb1_4"/>
    <property type="match status" value="1"/>
</dbReference>
<dbReference type="GO" id="GO:0003677">
    <property type="term" value="F:DNA binding"/>
    <property type="evidence" value="ECO:0007669"/>
    <property type="project" value="InterPro"/>
</dbReference>
<dbReference type="InterPro" id="IPR015700">
    <property type="entry name" value="RPC1"/>
</dbReference>
<evidence type="ECO:0000256" key="1">
    <source>
        <dbReference type="ARBA" id="ARBA00004123"/>
    </source>
</evidence>
<dbReference type="Pfam" id="PF00623">
    <property type="entry name" value="RNA_pol_Rpb1_2"/>
    <property type="match status" value="1"/>
</dbReference>
<keyword evidence="9 12" id="KW-0804">Transcription</keyword>
<keyword evidence="3 12" id="KW-0240">DNA-directed RNA polymerase</keyword>
<dbReference type="SUPFAM" id="SSF64484">
    <property type="entry name" value="beta and beta-prime subunits of DNA dependent RNA-polymerase"/>
    <property type="match status" value="1"/>
</dbReference>
<evidence type="ECO:0000256" key="4">
    <source>
        <dbReference type="ARBA" id="ARBA00022679"/>
    </source>
</evidence>
<evidence type="ECO:0000256" key="9">
    <source>
        <dbReference type="ARBA" id="ARBA00023163"/>
    </source>
</evidence>
<dbReference type="InterPro" id="IPR007083">
    <property type="entry name" value="RNA_pol_Rpb1_4"/>
</dbReference>
<dbReference type="Pfam" id="PF04998">
    <property type="entry name" value="RNA_pol_Rpb1_5"/>
    <property type="match status" value="1"/>
</dbReference>
<name>A0A1X0QJN5_9MICR</name>
<evidence type="ECO:0000256" key="12">
    <source>
        <dbReference type="RuleBase" id="RU004279"/>
    </source>
</evidence>
<dbReference type="InterPro" id="IPR044893">
    <property type="entry name" value="RNA_pol_Rpb1_clamp_domain"/>
</dbReference>
<dbReference type="InterPro" id="IPR007066">
    <property type="entry name" value="RNA_pol_Rpb1_3"/>
</dbReference>
<evidence type="ECO:0000256" key="2">
    <source>
        <dbReference type="ARBA" id="ARBA00006460"/>
    </source>
</evidence>
<keyword evidence="10" id="KW-0539">Nucleus</keyword>
<dbReference type="SMART" id="SM00663">
    <property type="entry name" value="RPOLA_N"/>
    <property type="match status" value="1"/>
</dbReference>
<evidence type="ECO:0000256" key="10">
    <source>
        <dbReference type="ARBA" id="ARBA00023242"/>
    </source>
</evidence>
<proteinExistence type="inferred from homology"/>
<dbReference type="Gene3D" id="6.10.250.2940">
    <property type="match status" value="1"/>
</dbReference>
<protein>
    <recommendedName>
        <fullName evidence="12">DNA-directed RNA polymerase subunit</fullName>
        <ecNumber evidence="12">2.7.7.6</ecNumber>
    </recommendedName>
</protein>
<keyword evidence="5 12" id="KW-0548">Nucleotidyltransferase</keyword>
<dbReference type="InterPro" id="IPR006592">
    <property type="entry name" value="RNA_pol_N"/>
</dbReference>
<accession>A0A1X0QJN5</accession>
<dbReference type="GO" id="GO:0006384">
    <property type="term" value="P:transcription initiation at RNA polymerase III promoter"/>
    <property type="evidence" value="ECO:0007669"/>
    <property type="project" value="EnsemblFungi"/>
</dbReference>
<sequence length="1259" mass="142226">MAPKLKSDTRKFDNTVCDTVISRIEFRILTEEEISKLSVVDITSKTLHDIKTRQPSPNGPLDLKLGTSTSANICSTCHGDIQNCPGHWGRIKLVVPVFHIGFLSHTVNLLNMICKSCSKCLLPLEKRLIYHDVTKFKTKIKDNCKLIKICSFCNSQNGIVKKINFRIYHEIKPITSKNETTTTSVFEELSPYIVYSLFENIPIEDMKYLFLKQNPVNLLIKQLAVPPSCIRPSVDLAEKGFNEDDITVKLSEIVNVNTIIEQGIRGGMALNTMKDDWDFLQLQISLLFNSDLPTVSNIGTNATPIKGYIQRLKGKFGRFRMHLSGKRVDFSGRTVISPDPNLSIDQIGVPKEIAKEMTFPEKVTDFNIDFMRKLIENGPDNYPGANYILYPDGKKIFLKYARKKKVSVGDIVERHLLDNDILLFNRQPSLHRISIMAHRVKIHNNQTFRFNVCDCTPYNADFDGDEMNIHFPQNYEAKAEAEILMGISNNICTPRNNEPLVSPTQDFITGSFILTSKDRFFTKKKFFQLLCYIQSSTELIGRIDIKPAIIAPVELYTGKQLIEVIVQVCSSKYNKTITLKSKNRAPTPKYNTGASEPREFYMLKNHYIYGVLDKSVIGSDNRKGSLIYQMMKISNKAVVQLMNSIAKLSVRFLMERGFSIGLDDVYLTENVTEGKNEIVSENVNEVFKILDSNKEYSDTDELKISSYLNKIRELCGTTCIANLSTKNAPIVMQECGSKGSKINVSQMIACVGQQIISGKRISDGMIDRTLPHFNKYDNSPSARGFVFNSFFTGLTSYEYFFHTVSGREGLVDTAVKTAETGYMQRRLMKALEDLSVYYDSTVRNSHKNIIQFVYGEDGLNPLFYESEMYENIFNSVREYNCDEKFEKNFFKFYLESLIEELGNEKLKTDVKEYLETKYANDHVCKQLLVNYFNELKKYLKNISIEPGTAVGAISAQSIGEPGTQMTLKTFHFAGVASMNITLGVPRLKEIINANTKIATPIINIVGIQSESEAVDIRKRIEKVFIKDVCKSIETQIQPSGCIKLIFQVVEDINSITGVVCKRFNVKQDSFDSFCHFIDNPNENSIFTVEKIKRQILDIQISGYKNINNVFIKKESDSYSLIVEGIDFFEVLGTRGVNPYTTVTNSILSIADVLGIEAARNAIINEIEYTMGSHGIKIDQRHLMLLADTMTNNGSVLGITRYGIGKMKESTLMLASFEKTADIIFNAAYECKKDPISGTSESIILGKKVGLGTGCMEILE</sequence>
<dbReference type="Proteomes" id="UP000192501">
    <property type="component" value="Unassembled WGS sequence"/>
</dbReference>
<keyword evidence="4 12" id="KW-0808">Transferase</keyword>
<dbReference type="GO" id="GO:0042797">
    <property type="term" value="P:tRNA transcription by RNA polymerase III"/>
    <property type="evidence" value="ECO:0007669"/>
    <property type="project" value="EnsemblFungi"/>
</dbReference>
<evidence type="ECO:0000313" key="15">
    <source>
        <dbReference type="Proteomes" id="UP000192501"/>
    </source>
</evidence>
<evidence type="ECO:0000313" key="14">
    <source>
        <dbReference type="EMBL" id="ORD99963.1"/>
    </source>
</evidence>